<evidence type="ECO:0000256" key="2">
    <source>
        <dbReference type="ARBA" id="ARBA00010139"/>
    </source>
</evidence>
<dbReference type="PANTHER" id="PTHR42877:SF7">
    <property type="entry name" value="FLAVIN-BINDING MONOOXYGENASE-RELATED"/>
    <property type="match status" value="1"/>
</dbReference>
<dbReference type="InterPro" id="IPR020946">
    <property type="entry name" value="Flavin_mOase-like"/>
</dbReference>
<dbReference type="InterPro" id="IPR036188">
    <property type="entry name" value="FAD/NAD-bd_sf"/>
</dbReference>
<comment type="caution">
    <text evidence="6">The sequence shown here is derived from an EMBL/GenBank/DDBJ whole genome shotgun (WGS) entry which is preliminary data.</text>
</comment>
<proteinExistence type="inferred from homology"/>
<evidence type="ECO:0000313" key="6">
    <source>
        <dbReference type="EMBL" id="KAJ5121352.1"/>
    </source>
</evidence>
<name>A0A9W9GJ21_9EURO</name>
<sequence>MEYTDLQPTAFVPRPLKVVVIGAGPSLRFIEFLASRLPMIYLVNFPGLILRFTKKNPDVGGTWYENRYPGCTCDVPSHTYQFSWAPNHNWSQLYPAAFEIYTYLRDTVNQHGLRKFMQFHWRCVSANWDESASKWTTVFGHTQCNEKKVVISDVLVYAVGRLNNYRIPVVEGQDRFQGRIVHTAAWPDDLVVEGARVVVIGNGASAVQCVAALQPVVSKLVNISRGPTWIVPHVLSEDGSVQKDYTAQERRSFQEDQKFYYTHRIGLEQKVATGFSGLWNGTSAQGRFTAMCKSFMESKVKDPALLNALLPDFQAGCRRFTPGQHYLAALQQPNAEYAQGCIGELTDSALITQSGKTYPCDVIVYATGFEPYQPRFPIIGRDGASLDDNWNRRGPCESYMAAMVAQFPNFFAFNPPICPVNGSAIPGIERAANYMIRVLDRLQTDNLSSVSVRIEAQQEFNKWVQSRMAEMVWSGQCSSWYKNDDGKVMVPWPGTLLHYYRATELIRWEDFDLRHRSATQPYGSFGNGLTEDGFVPEKFPWVNVPDESSLCEKKRAITCSLVGHLRASWPCWSIWTISAIIVWMPR</sequence>
<dbReference type="Pfam" id="PF00743">
    <property type="entry name" value="FMO-like"/>
    <property type="match status" value="1"/>
</dbReference>
<dbReference type="GO" id="GO:0050661">
    <property type="term" value="F:NADP binding"/>
    <property type="evidence" value="ECO:0007669"/>
    <property type="project" value="InterPro"/>
</dbReference>
<organism evidence="6 7">
    <name type="scientific">Penicillium bovifimosum</name>
    <dbReference type="NCBI Taxonomy" id="126998"/>
    <lineage>
        <taxon>Eukaryota</taxon>
        <taxon>Fungi</taxon>
        <taxon>Dikarya</taxon>
        <taxon>Ascomycota</taxon>
        <taxon>Pezizomycotina</taxon>
        <taxon>Eurotiomycetes</taxon>
        <taxon>Eurotiomycetidae</taxon>
        <taxon>Eurotiales</taxon>
        <taxon>Aspergillaceae</taxon>
        <taxon>Penicillium</taxon>
    </lineage>
</organism>
<evidence type="ECO:0000256" key="1">
    <source>
        <dbReference type="ARBA" id="ARBA00001974"/>
    </source>
</evidence>
<reference evidence="6" key="2">
    <citation type="journal article" date="2023" name="IMA Fungus">
        <title>Comparative genomic study of the Penicillium genus elucidates a diverse pangenome and 15 lateral gene transfer events.</title>
        <authorList>
            <person name="Petersen C."/>
            <person name="Sorensen T."/>
            <person name="Nielsen M.R."/>
            <person name="Sondergaard T.E."/>
            <person name="Sorensen J.L."/>
            <person name="Fitzpatrick D.A."/>
            <person name="Frisvad J.C."/>
            <person name="Nielsen K.L."/>
        </authorList>
    </citation>
    <scope>NUCLEOTIDE SEQUENCE</scope>
    <source>
        <strain evidence="6">IBT 22155</strain>
    </source>
</reference>
<reference evidence="6" key="1">
    <citation type="submission" date="2022-11" db="EMBL/GenBank/DDBJ databases">
        <authorList>
            <person name="Petersen C."/>
        </authorList>
    </citation>
    <scope>NUCLEOTIDE SEQUENCE</scope>
    <source>
        <strain evidence="6">IBT 22155</strain>
    </source>
</reference>
<keyword evidence="7" id="KW-1185">Reference proteome</keyword>
<dbReference type="OrthoDB" id="74360at2759"/>
<keyword evidence="5" id="KW-0560">Oxidoreductase</keyword>
<comment type="similarity">
    <text evidence="2">Belongs to the FAD-binding monooxygenase family.</text>
</comment>
<dbReference type="Proteomes" id="UP001149079">
    <property type="component" value="Unassembled WGS sequence"/>
</dbReference>
<evidence type="ECO:0008006" key="8">
    <source>
        <dbReference type="Google" id="ProtNLM"/>
    </source>
</evidence>
<gene>
    <name evidence="6" type="ORF">N7515_009313</name>
</gene>
<dbReference type="AlphaFoldDB" id="A0A9W9GJ21"/>
<dbReference type="PANTHER" id="PTHR42877">
    <property type="entry name" value="L-ORNITHINE N(5)-MONOOXYGENASE-RELATED"/>
    <property type="match status" value="1"/>
</dbReference>
<dbReference type="EMBL" id="JAPQKL010000007">
    <property type="protein sequence ID" value="KAJ5121352.1"/>
    <property type="molecule type" value="Genomic_DNA"/>
</dbReference>
<dbReference type="Gene3D" id="3.50.50.60">
    <property type="entry name" value="FAD/NAD(P)-binding domain"/>
    <property type="match status" value="2"/>
</dbReference>
<dbReference type="RefSeq" id="XP_056517856.1">
    <property type="nucleotide sequence ID" value="XM_056670057.1"/>
</dbReference>
<evidence type="ECO:0000313" key="7">
    <source>
        <dbReference type="Proteomes" id="UP001149079"/>
    </source>
</evidence>
<evidence type="ECO:0000256" key="3">
    <source>
        <dbReference type="ARBA" id="ARBA00022630"/>
    </source>
</evidence>
<accession>A0A9W9GJ21</accession>
<dbReference type="SUPFAM" id="SSF51905">
    <property type="entry name" value="FAD/NAD(P)-binding domain"/>
    <property type="match status" value="2"/>
</dbReference>
<protein>
    <recommendedName>
        <fullName evidence="8">L-ornithine N(5)-oxygenase</fullName>
    </recommendedName>
</protein>
<dbReference type="GO" id="GO:0050660">
    <property type="term" value="F:flavin adenine dinucleotide binding"/>
    <property type="evidence" value="ECO:0007669"/>
    <property type="project" value="InterPro"/>
</dbReference>
<dbReference type="GeneID" id="81409227"/>
<evidence type="ECO:0000256" key="4">
    <source>
        <dbReference type="ARBA" id="ARBA00022827"/>
    </source>
</evidence>
<dbReference type="GO" id="GO:0004499">
    <property type="term" value="F:N,N-dimethylaniline monooxygenase activity"/>
    <property type="evidence" value="ECO:0007669"/>
    <property type="project" value="InterPro"/>
</dbReference>
<keyword evidence="3" id="KW-0285">Flavoprotein</keyword>
<dbReference type="InterPro" id="IPR051209">
    <property type="entry name" value="FAD-bind_Monooxygenase_sf"/>
</dbReference>
<keyword evidence="4" id="KW-0274">FAD</keyword>
<comment type="cofactor">
    <cofactor evidence="1">
        <name>FAD</name>
        <dbReference type="ChEBI" id="CHEBI:57692"/>
    </cofactor>
</comment>
<evidence type="ECO:0000256" key="5">
    <source>
        <dbReference type="ARBA" id="ARBA00023002"/>
    </source>
</evidence>